<protein>
    <recommendedName>
        <fullName evidence="10">Probable GTP-binding protein EngB</fullName>
    </recommendedName>
</protein>
<dbReference type="PANTHER" id="PTHR11649:SF13">
    <property type="entry name" value="ENGB-TYPE G DOMAIN-CONTAINING PROTEIN"/>
    <property type="match status" value="1"/>
</dbReference>
<proteinExistence type="inferred from homology"/>
<sequence>MEIKSAEFTISSSRADMCPKSDIPEYAFIGRSNVGKSSLINMLTKKPKLAMTSSTPGKTLLINHFLINKEWFLVDLPGYGFALRGKKMMEKIKNLIEYYVLEREQLTCLFVLIDSRHEPQKIDLEFIEWLGENGIPFAIIFTKADKQTVGKTRQNVNNYLNKLKEQWEELPPHFVSSSENGTGRQEILDYIDGINKELKGK</sequence>
<organism evidence="12 13">
    <name type="scientific">Candidatus Phocaeicola faecigallinarum</name>
    <dbReference type="NCBI Taxonomy" id="2838732"/>
    <lineage>
        <taxon>Bacteria</taxon>
        <taxon>Pseudomonadati</taxon>
        <taxon>Bacteroidota</taxon>
        <taxon>Bacteroidia</taxon>
        <taxon>Bacteroidales</taxon>
        <taxon>Bacteroidaceae</taxon>
        <taxon>Phocaeicola</taxon>
    </lineage>
</organism>
<evidence type="ECO:0000256" key="5">
    <source>
        <dbReference type="ARBA" id="ARBA00022741"/>
    </source>
</evidence>
<evidence type="ECO:0000313" key="12">
    <source>
        <dbReference type="EMBL" id="MBU3837941.1"/>
    </source>
</evidence>
<evidence type="ECO:0000256" key="7">
    <source>
        <dbReference type="ARBA" id="ARBA00023134"/>
    </source>
</evidence>
<dbReference type="PROSITE" id="PS51706">
    <property type="entry name" value="G_ENGB"/>
    <property type="match status" value="1"/>
</dbReference>
<keyword evidence="3 10" id="KW-0132">Cell division</keyword>
<keyword evidence="5 10" id="KW-0547">Nucleotide-binding</keyword>
<accession>A0A948TBL3</accession>
<keyword evidence="6" id="KW-0460">Magnesium</keyword>
<comment type="similarity">
    <text evidence="2 10">Belongs to the TRAFAC class TrmE-Era-EngA-EngB-Septin-like GTPase superfamily. EngB GTPase family.</text>
</comment>
<comment type="caution">
    <text evidence="12">The sequence shown here is derived from an EMBL/GenBank/DDBJ whole genome shotgun (WGS) entry which is preliminary data.</text>
</comment>
<evidence type="ECO:0000313" key="13">
    <source>
        <dbReference type="Proteomes" id="UP000783796"/>
    </source>
</evidence>
<evidence type="ECO:0000256" key="10">
    <source>
        <dbReference type="HAMAP-Rule" id="MF_00321"/>
    </source>
</evidence>
<dbReference type="Proteomes" id="UP000783796">
    <property type="component" value="Unassembled WGS sequence"/>
</dbReference>
<reference evidence="12" key="2">
    <citation type="submission" date="2021-04" db="EMBL/GenBank/DDBJ databases">
        <authorList>
            <person name="Gilroy R."/>
        </authorList>
    </citation>
    <scope>NUCLEOTIDE SEQUENCE</scope>
    <source>
        <strain evidence="12">G4-2901</strain>
    </source>
</reference>
<dbReference type="GO" id="GO:0046872">
    <property type="term" value="F:metal ion binding"/>
    <property type="evidence" value="ECO:0007669"/>
    <property type="project" value="UniProtKB-KW"/>
</dbReference>
<evidence type="ECO:0000259" key="11">
    <source>
        <dbReference type="PROSITE" id="PS51706"/>
    </source>
</evidence>
<evidence type="ECO:0000256" key="6">
    <source>
        <dbReference type="ARBA" id="ARBA00022842"/>
    </source>
</evidence>
<dbReference type="InterPro" id="IPR027417">
    <property type="entry name" value="P-loop_NTPase"/>
</dbReference>
<dbReference type="InterPro" id="IPR019987">
    <property type="entry name" value="GTP-bd_ribosome_bio_YsxC"/>
</dbReference>
<dbReference type="SUPFAM" id="SSF52540">
    <property type="entry name" value="P-loop containing nucleoside triphosphate hydrolases"/>
    <property type="match status" value="1"/>
</dbReference>
<evidence type="ECO:0000256" key="9">
    <source>
        <dbReference type="ARBA" id="ARBA00023306"/>
    </source>
</evidence>
<name>A0A948TBL3_9BACT</name>
<dbReference type="NCBIfam" id="TIGR03598">
    <property type="entry name" value="GTPase_YsxC"/>
    <property type="match status" value="1"/>
</dbReference>
<dbReference type="InterPro" id="IPR030393">
    <property type="entry name" value="G_ENGB_dom"/>
</dbReference>
<dbReference type="FunFam" id="3.40.50.300:FF:000098">
    <property type="entry name" value="Probable GTP-binding protein EngB"/>
    <property type="match status" value="1"/>
</dbReference>
<reference evidence="12" key="1">
    <citation type="journal article" date="2021" name="PeerJ">
        <title>Extensive microbial diversity within the chicken gut microbiome revealed by metagenomics and culture.</title>
        <authorList>
            <person name="Gilroy R."/>
            <person name="Ravi A."/>
            <person name="Getino M."/>
            <person name="Pursley I."/>
            <person name="Horton D.L."/>
            <person name="Alikhan N.F."/>
            <person name="Baker D."/>
            <person name="Gharbi K."/>
            <person name="Hall N."/>
            <person name="Watson M."/>
            <person name="Adriaenssens E.M."/>
            <person name="Foster-Nyarko E."/>
            <person name="Jarju S."/>
            <person name="Secka A."/>
            <person name="Antonio M."/>
            <person name="Oren A."/>
            <person name="Chaudhuri R.R."/>
            <person name="La Ragione R."/>
            <person name="Hildebrand F."/>
            <person name="Pallen M.J."/>
        </authorList>
    </citation>
    <scope>NUCLEOTIDE SEQUENCE</scope>
    <source>
        <strain evidence="12">G4-2901</strain>
    </source>
</reference>
<keyword evidence="4" id="KW-0479">Metal-binding</keyword>
<gene>
    <name evidence="12" type="primary">yihA</name>
    <name evidence="10" type="synonym">engB</name>
    <name evidence="12" type="ORF">H9777_06435</name>
</gene>
<evidence type="ECO:0000256" key="4">
    <source>
        <dbReference type="ARBA" id="ARBA00022723"/>
    </source>
</evidence>
<dbReference type="PANTHER" id="PTHR11649">
    <property type="entry name" value="MSS1/TRME-RELATED GTP-BINDING PROTEIN"/>
    <property type="match status" value="1"/>
</dbReference>
<dbReference type="Pfam" id="PF01926">
    <property type="entry name" value="MMR_HSR1"/>
    <property type="match status" value="1"/>
</dbReference>
<keyword evidence="9 10" id="KW-0131">Cell cycle</keyword>
<feature type="domain" description="EngB-type G" evidence="11">
    <location>
        <begin position="22"/>
        <end position="197"/>
    </location>
</feature>
<evidence type="ECO:0000256" key="3">
    <source>
        <dbReference type="ARBA" id="ARBA00022618"/>
    </source>
</evidence>
<evidence type="ECO:0000256" key="8">
    <source>
        <dbReference type="ARBA" id="ARBA00023210"/>
    </source>
</evidence>
<comment type="function">
    <text evidence="10">Necessary for normal cell division and for the maintenance of normal septation.</text>
</comment>
<dbReference type="HAMAP" id="MF_00321">
    <property type="entry name" value="GTPase_EngB"/>
    <property type="match status" value="1"/>
</dbReference>
<dbReference type="GO" id="GO:0005525">
    <property type="term" value="F:GTP binding"/>
    <property type="evidence" value="ECO:0007669"/>
    <property type="project" value="UniProtKB-UniRule"/>
</dbReference>
<dbReference type="InterPro" id="IPR006073">
    <property type="entry name" value="GTP-bd"/>
</dbReference>
<dbReference type="Gene3D" id="3.40.50.300">
    <property type="entry name" value="P-loop containing nucleotide triphosphate hydrolases"/>
    <property type="match status" value="1"/>
</dbReference>
<dbReference type="GO" id="GO:0000917">
    <property type="term" value="P:division septum assembly"/>
    <property type="evidence" value="ECO:0007669"/>
    <property type="project" value="UniProtKB-KW"/>
</dbReference>
<evidence type="ECO:0000256" key="1">
    <source>
        <dbReference type="ARBA" id="ARBA00001946"/>
    </source>
</evidence>
<keyword evidence="7 10" id="KW-0342">GTP-binding</keyword>
<evidence type="ECO:0000256" key="2">
    <source>
        <dbReference type="ARBA" id="ARBA00009638"/>
    </source>
</evidence>
<comment type="cofactor">
    <cofactor evidence="1">
        <name>Mg(2+)</name>
        <dbReference type="ChEBI" id="CHEBI:18420"/>
    </cofactor>
</comment>
<keyword evidence="8 10" id="KW-0717">Septation</keyword>
<dbReference type="EMBL" id="JAHLFW010000057">
    <property type="protein sequence ID" value="MBU3837941.1"/>
    <property type="molecule type" value="Genomic_DNA"/>
</dbReference>
<dbReference type="CDD" id="cd01876">
    <property type="entry name" value="YihA_EngB"/>
    <property type="match status" value="1"/>
</dbReference>
<dbReference type="AlphaFoldDB" id="A0A948TBL3"/>